<comment type="subcellular location">
    <subcellularLocation>
        <location evidence="1">Cytoplasm</location>
    </subcellularLocation>
</comment>
<keyword evidence="3" id="KW-0963">Cytoplasm</keyword>
<keyword evidence="4" id="KW-0678">Repressor</keyword>
<dbReference type="Gene3D" id="3.30.1490.190">
    <property type="match status" value="1"/>
</dbReference>
<keyword evidence="10" id="KW-0804">Transcription</keyword>
<keyword evidence="5" id="KW-0479">Metal-binding</keyword>
<comment type="caution">
    <text evidence="11">The sequence shown here is derived from an EMBL/GenBank/DDBJ whole genome shotgun (WGS) entry which is preliminary data.</text>
</comment>
<keyword evidence="8" id="KW-0805">Transcription regulation</keyword>
<evidence type="ECO:0000256" key="4">
    <source>
        <dbReference type="ARBA" id="ARBA00022491"/>
    </source>
</evidence>
<name>A0ABY2EAF0_9MICO</name>
<keyword evidence="12" id="KW-1185">Reference proteome</keyword>
<dbReference type="Pfam" id="PF01475">
    <property type="entry name" value="FUR"/>
    <property type="match status" value="1"/>
</dbReference>
<dbReference type="InterPro" id="IPR043135">
    <property type="entry name" value="Fur_C"/>
</dbReference>
<evidence type="ECO:0000256" key="5">
    <source>
        <dbReference type="ARBA" id="ARBA00022723"/>
    </source>
</evidence>
<dbReference type="Gene3D" id="1.10.10.10">
    <property type="entry name" value="Winged helix-like DNA-binding domain superfamily/Winged helix DNA-binding domain"/>
    <property type="match status" value="1"/>
</dbReference>
<evidence type="ECO:0000256" key="3">
    <source>
        <dbReference type="ARBA" id="ARBA00022490"/>
    </source>
</evidence>
<evidence type="ECO:0000313" key="11">
    <source>
        <dbReference type="EMBL" id="TDE98920.1"/>
    </source>
</evidence>
<keyword evidence="6" id="KW-0862">Zinc</keyword>
<comment type="similarity">
    <text evidence="2">Belongs to the Fur family.</text>
</comment>
<gene>
    <name evidence="11" type="ORF">EXU48_01625</name>
</gene>
<evidence type="ECO:0000256" key="6">
    <source>
        <dbReference type="ARBA" id="ARBA00022833"/>
    </source>
</evidence>
<evidence type="ECO:0000256" key="7">
    <source>
        <dbReference type="ARBA" id="ARBA00023004"/>
    </source>
</evidence>
<dbReference type="PANTHER" id="PTHR33202:SF18">
    <property type="entry name" value="TRANSCRIPTIONAL REGULATOR FURA"/>
    <property type="match status" value="1"/>
</dbReference>
<evidence type="ECO:0000256" key="10">
    <source>
        <dbReference type="ARBA" id="ARBA00023163"/>
    </source>
</evidence>
<keyword evidence="9" id="KW-0238">DNA-binding</keyword>
<dbReference type="SUPFAM" id="SSF46785">
    <property type="entry name" value="Winged helix' DNA-binding domain"/>
    <property type="match status" value="1"/>
</dbReference>
<evidence type="ECO:0000256" key="8">
    <source>
        <dbReference type="ARBA" id="ARBA00023015"/>
    </source>
</evidence>
<organism evidence="11 12">
    <name type="scientific">Occultella glacieicola</name>
    <dbReference type="NCBI Taxonomy" id="2518684"/>
    <lineage>
        <taxon>Bacteria</taxon>
        <taxon>Bacillati</taxon>
        <taxon>Actinomycetota</taxon>
        <taxon>Actinomycetes</taxon>
        <taxon>Micrococcales</taxon>
        <taxon>Ruaniaceae</taxon>
        <taxon>Occultella</taxon>
    </lineage>
</organism>
<dbReference type="InterPro" id="IPR002481">
    <property type="entry name" value="FUR"/>
</dbReference>
<dbReference type="Proteomes" id="UP000504882">
    <property type="component" value="Unassembled WGS sequence"/>
</dbReference>
<dbReference type="RefSeq" id="WP_133105822.1">
    <property type="nucleotide sequence ID" value="NZ_SMNA01000001.1"/>
</dbReference>
<dbReference type="InterPro" id="IPR036390">
    <property type="entry name" value="WH_DNA-bd_sf"/>
</dbReference>
<dbReference type="PANTHER" id="PTHR33202">
    <property type="entry name" value="ZINC UPTAKE REGULATION PROTEIN"/>
    <property type="match status" value="1"/>
</dbReference>
<protein>
    <submittedName>
        <fullName evidence="11">Transcriptional repressor</fullName>
    </submittedName>
</protein>
<keyword evidence="7" id="KW-0408">Iron</keyword>
<evidence type="ECO:0000256" key="2">
    <source>
        <dbReference type="ARBA" id="ARBA00007957"/>
    </source>
</evidence>
<sequence length="157" mass="16979">MIESEAEELLRGAALRVTRPRVTVLTVIHEHPHSDAATIIGLVRERIGSCSTQAVYDVLKTLVDADLARRIDLPNSSARYEGLRWDDHQHAVCRRCGSLTDVHVAPNAIPLAEPQAPGFVIDAVEITYWGTCPACLSGGAAGPADPAPPRPEMSHHH</sequence>
<dbReference type="InterPro" id="IPR036388">
    <property type="entry name" value="WH-like_DNA-bd_sf"/>
</dbReference>
<evidence type="ECO:0000256" key="9">
    <source>
        <dbReference type="ARBA" id="ARBA00023125"/>
    </source>
</evidence>
<evidence type="ECO:0000313" key="12">
    <source>
        <dbReference type="Proteomes" id="UP000504882"/>
    </source>
</evidence>
<reference evidence="11 12" key="1">
    <citation type="submission" date="2019-03" db="EMBL/GenBank/DDBJ databases">
        <title>Genomic features of bacteria from cold environments.</title>
        <authorList>
            <person name="Shen L."/>
        </authorList>
    </citation>
    <scope>NUCLEOTIDE SEQUENCE [LARGE SCALE GENOMIC DNA]</scope>
    <source>
        <strain evidence="12">T3246-1</strain>
    </source>
</reference>
<dbReference type="EMBL" id="SMNA01000001">
    <property type="protein sequence ID" value="TDE98920.1"/>
    <property type="molecule type" value="Genomic_DNA"/>
</dbReference>
<dbReference type="CDD" id="cd07153">
    <property type="entry name" value="Fur_like"/>
    <property type="match status" value="1"/>
</dbReference>
<evidence type="ECO:0000256" key="1">
    <source>
        <dbReference type="ARBA" id="ARBA00004496"/>
    </source>
</evidence>
<proteinExistence type="inferred from homology"/>
<accession>A0ABY2EAF0</accession>